<evidence type="ECO:0000256" key="3">
    <source>
        <dbReference type="ARBA" id="ARBA00022989"/>
    </source>
</evidence>
<feature type="transmembrane region" description="Helical" evidence="5">
    <location>
        <begin position="69"/>
        <end position="95"/>
    </location>
</feature>
<proteinExistence type="predicted"/>
<reference evidence="8" key="1">
    <citation type="submission" date="2017-03" db="EMBL/GenBank/DDBJ databases">
        <authorList>
            <person name="Monnet C."/>
        </authorList>
    </citation>
    <scope>NUCLEOTIDE SEQUENCE [LARGE SCALE GENOMIC DNA]</scope>
    <source>
        <strain evidence="8">P10</strain>
    </source>
</reference>
<dbReference type="InterPro" id="IPR007016">
    <property type="entry name" value="O-antigen_ligase-rel_domated"/>
</dbReference>
<dbReference type="GO" id="GO:0016020">
    <property type="term" value="C:membrane"/>
    <property type="evidence" value="ECO:0007669"/>
    <property type="project" value="UniProtKB-SubCell"/>
</dbReference>
<sequence length="478" mass="51576">MMRRPGIELRGVLARYWPLSLIAGLCAAAMAAGTMWIMGATAAVVMLCLIHILRISAMELLVVTMPVSFYVGAGPLVVNVTVSDFLLAVVAVQLLADRDIRRVVSRFSGPLSTALAVSGLFVISCGGTIWVRSLLGLDTDWVEFLSNAFKLVIVMVFFFVCLIGFGRLDREGMQRVLSLWALAAAVVGALGAVASILYPLGIDIGMSFDFRATATFEDPNAFASYLLLSIPVCLLARHLSGRHLFGWQLVPILAGVYTSYSRGAVLALTVMLVGLFMFSLGDRALRLLRILSAGFAVAAVGLLLSGAVDVLFEDSRGTGFETDIRFQLWQAAWELWKSSPVFGVGLGQFVGSAAGFIDHGAEGVIAHSTYLSMLSETGLVGFVLFALVPVRVAVALVRDRSTGSRLFLGSLLSVLVMAASLNLQNSRSLWVLLALALAWTARAPSAQGEEYREPARFRPPWSPRMFEAQKETMSGVRR</sequence>
<feature type="transmembrane region" description="Helical" evidence="5">
    <location>
        <begin position="177"/>
        <end position="200"/>
    </location>
</feature>
<feature type="transmembrane region" description="Helical" evidence="5">
    <location>
        <begin position="147"/>
        <end position="165"/>
    </location>
</feature>
<feature type="transmembrane region" description="Helical" evidence="5">
    <location>
        <begin position="406"/>
        <end position="423"/>
    </location>
</feature>
<evidence type="ECO:0000256" key="5">
    <source>
        <dbReference type="SAM" id="Phobius"/>
    </source>
</evidence>
<gene>
    <name evidence="7" type="ORF">BANT10_02146</name>
</gene>
<feature type="transmembrane region" description="Helical" evidence="5">
    <location>
        <begin position="287"/>
        <end position="308"/>
    </location>
</feature>
<evidence type="ECO:0000256" key="2">
    <source>
        <dbReference type="ARBA" id="ARBA00022692"/>
    </source>
</evidence>
<keyword evidence="7" id="KW-0436">Ligase</keyword>
<comment type="subcellular location">
    <subcellularLocation>
        <location evidence="1">Membrane</location>
        <topology evidence="1">Multi-pass membrane protein</topology>
    </subcellularLocation>
</comment>
<keyword evidence="8" id="KW-1185">Reference proteome</keyword>
<dbReference type="Proteomes" id="UP000234342">
    <property type="component" value="Unassembled WGS sequence"/>
</dbReference>
<evidence type="ECO:0000256" key="1">
    <source>
        <dbReference type="ARBA" id="ARBA00004141"/>
    </source>
</evidence>
<accession>A0A2H1JLL4</accession>
<evidence type="ECO:0000313" key="7">
    <source>
        <dbReference type="EMBL" id="SMX88370.1"/>
    </source>
</evidence>
<protein>
    <submittedName>
        <fullName evidence="7">O-antigen ligase</fullName>
    </submittedName>
</protein>
<keyword evidence="3 5" id="KW-1133">Transmembrane helix</keyword>
<feature type="transmembrane region" description="Helical" evidence="5">
    <location>
        <begin position="260"/>
        <end position="280"/>
    </location>
</feature>
<feature type="domain" description="O-antigen ligase-related" evidence="6">
    <location>
        <begin position="250"/>
        <end position="386"/>
    </location>
</feature>
<feature type="transmembrane region" description="Helical" evidence="5">
    <location>
        <begin position="115"/>
        <end position="135"/>
    </location>
</feature>
<keyword evidence="2 5" id="KW-0812">Transmembrane</keyword>
<evidence type="ECO:0000313" key="8">
    <source>
        <dbReference type="Proteomes" id="UP000234342"/>
    </source>
</evidence>
<dbReference type="PANTHER" id="PTHR37422">
    <property type="entry name" value="TEICHURONIC ACID BIOSYNTHESIS PROTEIN TUAE"/>
    <property type="match status" value="1"/>
</dbReference>
<evidence type="ECO:0000256" key="4">
    <source>
        <dbReference type="ARBA" id="ARBA00023136"/>
    </source>
</evidence>
<feature type="transmembrane region" description="Helical" evidence="5">
    <location>
        <begin position="378"/>
        <end position="397"/>
    </location>
</feature>
<name>A0A2H1JLL4_9MICO</name>
<dbReference type="GO" id="GO:0016874">
    <property type="term" value="F:ligase activity"/>
    <property type="evidence" value="ECO:0007669"/>
    <property type="project" value="UniProtKB-KW"/>
</dbReference>
<evidence type="ECO:0000259" key="6">
    <source>
        <dbReference type="Pfam" id="PF04932"/>
    </source>
</evidence>
<dbReference type="Pfam" id="PF04932">
    <property type="entry name" value="Wzy_C"/>
    <property type="match status" value="1"/>
</dbReference>
<dbReference type="AlphaFoldDB" id="A0A2H1JLL4"/>
<keyword evidence="4 5" id="KW-0472">Membrane</keyword>
<organism evidence="7 8">
    <name type="scientific">Brevibacterium antiquum</name>
    <dbReference type="NCBI Taxonomy" id="234835"/>
    <lineage>
        <taxon>Bacteria</taxon>
        <taxon>Bacillati</taxon>
        <taxon>Actinomycetota</taxon>
        <taxon>Actinomycetes</taxon>
        <taxon>Micrococcales</taxon>
        <taxon>Brevibacteriaceae</taxon>
        <taxon>Brevibacterium</taxon>
    </lineage>
</organism>
<feature type="transmembrane region" description="Helical" evidence="5">
    <location>
        <begin position="36"/>
        <end position="57"/>
    </location>
</feature>
<feature type="transmembrane region" description="Helical" evidence="5">
    <location>
        <begin position="221"/>
        <end position="240"/>
    </location>
</feature>
<dbReference type="InterPro" id="IPR051533">
    <property type="entry name" value="WaaL-like"/>
</dbReference>
<dbReference type="PANTHER" id="PTHR37422:SF13">
    <property type="entry name" value="LIPOPOLYSACCHARIDE BIOSYNTHESIS PROTEIN PA4999-RELATED"/>
    <property type="match status" value="1"/>
</dbReference>
<dbReference type="EMBL" id="FXZE01000008">
    <property type="protein sequence ID" value="SMX88370.1"/>
    <property type="molecule type" value="Genomic_DNA"/>
</dbReference>